<feature type="region of interest" description="Disordered" evidence="1">
    <location>
        <begin position="200"/>
        <end position="241"/>
    </location>
</feature>
<dbReference type="InterPro" id="IPR043792">
    <property type="entry name" value="DUF5734"/>
</dbReference>
<dbReference type="AlphaFoldDB" id="A0A0R3T9K0"/>
<evidence type="ECO:0000313" key="4">
    <source>
        <dbReference type="Proteomes" id="UP000278807"/>
    </source>
</evidence>
<sequence length="396" mass="44172">MSKSAISSRIPYFGISNYDTPSSLENEMEASRHTATHSTSKKANIAIHEDQIEFNRHSRELILSEVKKAKKSDDDNVLVICSSSGNDAALFTLRFDTKEEISKVLEFLKSYAKSSPGISFPLNPERNDTISNSNASVSLTRLPKSRARSNSNRGNISQNSRSNGTNSIEFQKPRISTNKSSFFHTSRGERSFEIQKSFENSKYRNRSSSSKSIEITTPPAEIQIKRETPKKSFDTSSSKISSSTSTLNWAERVPTRQKKFSADSVNQFVSGKKEIPRPIKVTVESRHDHPRRGSTSSSSTCGLSMKTSMKRSKDATQGLPRYRVIDSTQDSRHDDDIGNLTETSGYCEDTIGRSLPVHCIPDLKVVFPVCCKICCGSIEKQHACIPMKAIRSYCHC</sequence>
<proteinExistence type="predicted"/>
<feature type="compositionally biased region" description="Low complexity" evidence="1">
    <location>
        <begin position="294"/>
        <end position="307"/>
    </location>
</feature>
<feature type="compositionally biased region" description="Low complexity" evidence="1">
    <location>
        <begin position="206"/>
        <end position="219"/>
    </location>
</feature>
<evidence type="ECO:0000256" key="1">
    <source>
        <dbReference type="SAM" id="MobiDB-lite"/>
    </source>
</evidence>
<feature type="region of interest" description="Disordered" evidence="1">
    <location>
        <begin position="118"/>
        <end position="188"/>
    </location>
</feature>
<organism evidence="5">
    <name type="scientific">Rodentolepis nana</name>
    <name type="common">Dwarf tapeworm</name>
    <name type="synonym">Hymenolepis nana</name>
    <dbReference type="NCBI Taxonomy" id="102285"/>
    <lineage>
        <taxon>Eukaryota</taxon>
        <taxon>Metazoa</taxon>
        <taxon>Spiralia</taxon>
        <taxon>Lophotrochozoa</taxon>
        <taxon>Platyhelminthes</taxon>
        <taxon>Cestoda</taxon>
        <taxon>Eucestoda</taxon>
        <taxon>Cyclophyllidea</taxon>
        <taxon>Hymenolepididae</taxon>
        <taxon>Rodentolepis</taxon>
    </lineage>
</organism>
<feature type="region of interest" description="Disordered" evidence="1">
    <location>
        <begin position="284"/>
        <end position="316"/>
    </location>
</feature>
<gene>
    <name evidence="3" type="ORF">HNAJ_LOCUS3737</name>
</gene>
<dbReference type="Pfam" id="PF19005">
    <property type="entry name" value="DUF5734"/>
    <property type="match status" value="1"/>
</dbReference>
<feature type="domain" description="DUF5734" evidence="2">
    <location>
        <begin position="31"/>
        <end position="109"/>
    </location>
</feature>
<evidence type="ECO:0000313" key="5">
    <source>
        <dbReference type="WBParaSite" id="HNAJ_0000373901-mRNA-1"/>
    </source>
</evidence>
<accession>A0A0R3T9K0</accession>
<feature type="compositionally biased region" description="Polar residues" evidence="1">
    <location>
        <begin position="148"/>
        <end position="184"/>
    </location>
</feature>
<dbReference type="Proteomes" id="UP000278807">
    <property type="component" value="Unassembled WGS sequence"/>
</dbReference>
<reference evidence="3 4" key="2">
    <citation type="submission" date="2018-11" db="EMBL/GenBank/DDBJ databases">
        <authorList>
            <consortium name="Pathogen Informatics"/>
        </authorList>
    </citation>
    <scope>NUCLEOTIDE SEQUENCE [LARGE SCALE GENOMIC DNA]</scope>
</reference>
<name>A0A0R3T9K0_RODNA</name>
<evidence type="ECO:0000259" key="2">
    <source>
        <dbReference type="Pfam" id="PF19005"/>
    </source>
</evidence>
<keyword evidence="4" id="KW-1185">Reference proteome</keyword>
<feature type="compositionally biased region" description="Polar residues" evidence="1">
    <location>
        <begin position="129"/>
        <end position="139"/>
    </location>
</feature>
<feature type="compositionally biased region" description="Basic and acidic residues" evidence="1">
    <location>
        <begin position="223"/>
        <end position="233"/>
    </location>
</feature>
<reference evidence="5" key="1">
    <citation type="submission" date="2017-02" db="UniProtKB">
        <authorList>
            <consortium name="WormBaseParasite"/>
        </authorList>
    </citation>
    <scope>IDENTIFICATION</scope>
</reference>
<dbReference type="OrthoDB" id="6283468at2759"/>
<evidence type="ECO:0000313" key="3">
    <source>
        <dbReference type="EMBL" id="VDN99596.1"/>
    </source>
</evidence>
<dbReference type="WBParaSite" id="HNAJ_0000373901-mRNA-1">
    <property type="protein sequence ID" value="HNAJ_0000373901-mRNA-1"/>
    <property type="gene ID" value="HNAJ_0000373901"/>
</dbReference>
<protein>
    <submittedName>
        <fullName evidence="5">DUF5734 domain-containing protein</fullName>
    </submittedName>
</protein>
<dbReference type="EMBL" id="UZAE01002291">
    <property type="protein sequence ID" value="VDN99596.1"/>
    <property type="molecule type" value="Genomic_DNA"/>
</dbReference>